<protein>
    <submittedName>
        <fullName evidence="3">Uncharacterized protein</fullName>
    </submittedName>
</protein>
<feature type="transmembrane region" description="Helical" evidence="2">
    <location>
        <begin position="96"/>
        <end position="124"/>
    </location>
</feature>
<sequence length="192" mass="21133">MGNLGDTRAKGIESKCPPSSGGLLMPLRIDEGSKKSTADENNSQLSNASLLTPSPHFSQFFNRIRPRPYTPLPLYVSHQDIRRKKSRQIQHRRPRVVLAVHAALALALATQLVQLALVLAPLRLAPLVRLDLALRLVAGIERQLSLLLLVVVVVVVLLPVLPHPHGSLLHPLCPLTRAPPTIFFKLRVRLGV</sequence>
<accession>K2RPN3</accession>
<feature type="region of interest" description="Disordered" evidence="1">
    <location>
        <begin position="1"/>
        <end position="27"/>
    </location>
</feature>
<gene>
    <name evidence="3" type="ORF">MPH_06054</name>
</gene>
<evidence type="ECO:0000256" key="1">
    <source>
        <dbReference type="SAM" id="MobiDB-lite"/>
    </source>
</evidence>
<dbReference type="Proteomes" id="UP000007129">
    <property type="component" value="Unassembled WGS sequence"/>
</dbReference>
<evidence type="ECO:0000256" key="2">
    <source>
        <dbReference type="SAM" id="Phobius"/>
    </source>
</evidence>
<reference evidence="3 4" key="1">
    <citation type="journal article" date="2012" name="BMC Genomics">
        <title>Tools to kill: Genome of one of the most destructive plant pathogenic fungi Macrophomina phaseolina.</title>
        <authorList>
            <person name="Islam M.S."/>
            <person name="Haque M.S."/>
            <person name="Islam M.M."/>
            <person name="Emdad E.M."/>
            <person name="Halim A."/>
            <person name="Hossen Q.M.M."/>
            <person name="Hossain M.Z."/>
            <person name="Ahmed B."/>
            <person name="Rahim S."/>
            <person name="Rahman M.S."/>
            <person name="Alam M.M."/>
            <person name="Hou S."/>
            <person name="Wan X."/>
            <person name="Saito J.A."/>
            <person name="Alam M."/>
        </authorList>
    </citation>
    <scope>NUCLEOTIDE SEQUENCE [LARGE SCALE GENOMIC DNA]</scope>
    <source>
        <strain evidence="3 4">MS6</strain>
    </source>
</reference>
<organism evidence="3 4">
    <name type="scientific">Macrophomina phaseolina (strain MS6)</name>
    <name type="common">Charcoal rot fungus</name>
    <dbReference type="NCBI Taxonomy" id="1126212"/>
    <lineage>
        <taxon>Eukaryota</taxon>
        <taxon>Fungi</taxon>
        <taxon>Dikarya</taxon>
        <taxon>Ascomycota</taxon>
        <taxon>Pezizomycotina</taxon>
        <taxon>Dothideomycetes</taxon>
        <taxon>Dothideomycetes incertae sedis</taxon>
        <taxon>Botryosphaeriales</taxon>
        <taxon>Botryosphaeriaceae</taxon>
        <taxon>Macrophomina</taxon>
    </lineage>
</organism>
<evidence type="ECO:0000313" key="4">
    <source>
        <dbReference type="Proteomes" id="UP000007129"/>
    </source>
</evidence>
<keyword evidence="2" id="KW-0472">Membrane</keyword>
<keyword evidence="2" id="KW-0812">Transmembrane</keyword>
<proteinExistence type="predicted"/>
<name>K2RPN3_MACPH</name>
<dbReference type="VEuPathDB" id="FungiDB:MPH_06054"/>
<keyword evidence="2" id="KW-1133">Transmembrane helix</keyword>
<dbReference type="AlphaFoldDB" id="K2RPN3"/>
<feature type="transmembrane region" description="Helical" evidence="2">
    <location>
        <begin position="144"/>
        <end position="161"/>
    </location>
</feature>
<evidence type="ECO:0000313" key="3">
    <source>
        <dbReference type="EMBL" id="EKG16713.1"/>
    </source>
</evidence>
<dbReference type="EMBL" id="AHHD01000263">
    <property type="protein sequence ID" value="EKG16713.1"/>
    <property type="molecule type" value="Genomic_DNA"/>
</dbReference>
<comment type="caution">
    <text evidence="3">The sequence shown here is derived from an EMBL/GenBank/DDBJ whole genome shotgun (WGS) entry which is preliminary data.</text>
</comment>
<dbReference type="HOGENOM" id="CLU_1415430_0_0_1"/>
<dbReference type="InParanoid" id="K2RPN3"/>